<feature type="region of interest" description="Disordered" evidence="1">
    <location>
        <begin position="1"/>
        <end position="75"/>
    </location>
</feature>
<dbReference type="AlphaFoldDB" id="A0A151GTG7"/>
<reference evidence="3 4" key="1">
    <citation type="journal article" date="2016" name="Sci. Rep.">
        <title>Insights into Adaptations to a Near-Obligate Nematode Endoparasitic Lifestyle from the Finished Genome of Drechmeria coniospora.</title>
        <authorList>
            <person name="Zhang L."/>
            <person name="Zhou Z."/>
            <person name="Guo Q."/>
            <person name="Fokkens L."/>
            <person name="Miskei M."/>
            <person name="Pocsi I."/>
            <person name="Zhang W."/>
            <person name="Chen M."/>
            <person name="Wang L."/>
            <person name="Sun Y."/>
            <person name="Donzelli B.G."/>
            <person name="Gibson D.M."/>
            <person name="Nelson D.R."/>
            <person name="Luo J.G."/>
            <person name="Rep M."/>
            <person name="Liu H."/>
            <person name="Yang S."/>
            <person name="Wang J."/>
            <person name="Krasnoff S.B."/>
            <person name="Xu Y."/>
            <person name="Molnar I."/>
            <person name="Lin M."/>
        </authorList>
    </citation>
    <scope>NUCLEOTIDE SEQUENCE [LARGE SCALE GENOMIC DNA]</scope>
    <source>
        <strain evidence="3 4">ARSEF 6962</strain>
    </source>
</reference>
<evidence type="ECO:0000256" key="1">
    <source>
        <dbReference type="SAM" id="MobiDB-lite"/>
    </source>
</evidence>
<proteinExistence type="predicted"/>
<dbReference type="PANTHER" id="PTHR17630:SF80">
    <property type="entry name" value="DIENELACTONE HYDROLASE DOMAIN-CONTAINING PROTEIN"/>
    <property type="match status" value="1"/>
</dbReference>
<dbReference type="Pfam" id="PF01738">
    <property type="entry name" value="DLH"/>
    <property type="match status" value="1"/>
</dbReference>
<dbReference type="InParanoid" id="A0A151GTG7"/>
<protein>
    <submittedName>
        <fullName evidence="3">Dienelactone hydrolase</fullName>
    </submittedName>
</protein>
<dbReference type="GO" id="GO:0016787">
    <property type="term" value="F:hydrolase activity"/>
    <property type="evidence" value="ECO:0007669"/>
    <property type="project" value="UniProtKB-KW"/>
</dbReference>
<dbReference type="STRING" id="98403.A0A151GTG7"/>
<feature type="compositionally biased region" description="Pro residues" evidence="1">
    <location>
        <begin position="16"/>
        <end position="25"/>
    </location>
</feature>
<dbReference type="InterPro" id="IPR002925">
    <property type="entry name" value="Dienelactn_hydro"/>
</dbReference>
<dbReference type="PANTHER" id="PTHR17630">
    <property type="entry name" value="DIENELACTONE HYDROLASE"/>
    <property type="match status" value="1"/>
</dbReference>
<dbReference type="Proteomes" id="UP000076580">
    <property type="component" value="Chromosome 01"/>
</dbReference>
<dbReference type="Gene3D" id="3.40.50.1820">
    <property type="entry name" value="alpha/beta hydrolase"/>
    <property type="match status" value="1"/>
</dbReference>
<comment type="caution">
    <text evidence="3">The sequence shown here is derived from an EMBL/GenBank/DDBJ whole genome shotgun (WGS) entry which is preliminary data.</text>
</comment>
<dbReference type="GeneID" id="63714196"/>
<evidence type="ECO:0000313" key="4">
    <source>
        <dbReference type="Proteomes" id="UP000076580"/>
    </source>
</evidence>
<keyword evidence="4" id="KW-1185">Reference proteome</keyword>
<gene>
    <name evidence="3" type="ORF">DCS_01553</name>
</gene>
<dbReference type="InterPro" id="IPR029058">
    <property type="entry name" value="AB_hydrolase_fold"/>
</dbReference>
<organism evidence="3 4">
    <name type="scientific">Drechmeria coniospora</name>
    <name type="common">Nematophagous fungus</name>
    <name type="synonym">Meria coniospora</name>
    <dbReference type="NCBI Taxonomy" id="98403"/>
    <lineage>
        <taxon>Eukaryota</taxon>
        <taxon>Fungi</taxon>
        <taxon>Dikarya</taxon>
        <taxon>Ascomycota</taxon>
        <taxon>Pezizomycotina</taxon>
        <taxon>Sordariomycetes</taxon>
        <taxon>Hypocreomycetidae</taxon>
        <taxon>Hypocreales</taxon>
        <taxon>Ophiocordycipitaceae</taxon>
        <taxon>Drechmeria</taxon>
    </lineage>
</organism>
<feature type="domain" description="Dienelactone hydrolase" evidence="2">
    <location>
        <begin position="84"/>
        <end position="334"/>
    </location>
</feature>
<dbReference type="RefSeq" id="XP_040659768.1">
    <property type="nucleotide sequence ID" value="XM_040798885.1"/>
</dbReference>
<dbReference type="EMBL" id="LAYC01000001">
    <property type="protein sequence ID" value="KYK60416.1"/>
    <property type="molecule type" value="Genomic_DNA"/>
</dbReference>
<sequence>MTDMENATRAPESDAQPPPPPPPKDLPQDEGQSTSGSELLDDVPGQAASLTGEHCITDRPTRALPKLPSGQSATGEITKLDNVDVYVSKPADYPHAPARLLLLLTGGTGIRSTNNQIQADKYASAGYLVLMPDLFAGDTAPTAATITDDSTTLLEQVKIKAVEVTKSFMIDMWLARITADKVMPLLHKVIDTAKDEYADAVKHGDGMYAVGYCVGARFVLLLAKAERQGEQGDGAKKGPHIKAGALAHAASVVPDDFKDLEVPLSLICVENDPLFPDAVRSAGEEVMSTANLEHEVKVYPGVPHGFAVVGSYADSAIGEAQAAAYEQMLSWIQEH</sequence>
<evidence type="ECO:0000259" key="2">
    <source>
        <dbReference type="Pfam" id="PF01738"/>
    </source>
</evidence>
<accession>A0A151GTG7</accession>
<evidence type="ECO:0000313" key="3">
    <source>
        <dbReference type="EMBL" id="KYK60416.1"/>
    </source>
</evidence>
<dbReference type="SUPFAM" id="SSF53474">
    <property type="entry name" value="alpha/beta-Hydrolases"/>
    <property type="match status" value="1"/>
</dbReference>
<keyword evidence="3" id="KW-0378">Hydrolase</keyword>
<name>A0A151GTG7_DRECN</name>